<protein>
    <submittedName>
        <fullName evidence="2">Uncharacterized protein</fullName>
    </submittedName>
</protein>
<feature type="region of interest" description="Disordered" evidence="1">
    <location>
        <begin position="1"/>
        <end position="37"/>
    </location>
</feature>
<dbReference type="EMBL" id="JACMSC010000010">
    <property type="protein sequence ID" value="KAG6503842.1"/>
    <property type="molecule type" value="Genomic_DNA"/>
</dbReference>
<evidence type="ECO:0000313" key="3">
    <source>
        <dbReference type="Proteomes" id="UP000734854"/>
    </source>
</evidence>
<proteinExistence type="predicted"/>
<feature type="compositionally biased region" description="Basic and acidic residues" evidence="1">
    <location>
        <begin position="74"/>
        <end position="92"/>
    </location>
</feature>
<dbReference type="AlphaFoldDB" id="A0A8J5GI77"/>
<name>A0A8J5GI77_ZINOF</name>
<feature type="compositionally biased region" description="Gly residues" evidence="1">
    <location>
        <begin position="124"/>
        <end position="133"/>
    </location>
</feature>
<organism evidence="2 3">
    <name type="scientific">Zingiber officinale</name>
    <name type="common">Ginger</name>
    <name type="synonym">Amomum zingiber</name>
    <dbReference type="NCBI Taxonomy" id="94328"/>
    <lineage>
        <taxon>Eukaryota</taxon>
        <taxon>Viridiplantae</taxon>
        <taxon>Streptophyta</taxon>
        <taxon>Embryophyta</taxon>
        <taxon>Tracheophyta</taxon>
        <taxon>Spermatophyta</taxon>
        <taxon>Magnoliopsida</taxon>
        <taxon>Liliopsida</taxon>
        <taxon>Zingiberales</taxon>
        <taxon>Zingiberaceae</taxon>
        <taxon>Zingiber</taxon>
    </lineage>
</organism>
<feature type="region of interest" description="Disordered" evidence="1">
    <location>
        <begin position="70"/>
        <end position="148"/>
    </location>
</feature>
<evidence type="ECO:0000256" key="1">
    <source>
        <dbReference type="SAM" id="MobiDB-lite"/>
    </source>
</evidence>
<reference evidence="2 3" key="1">
    <citation type="submission" date="2020-08" db="EMBL/GenBank/DDBJ databases">
        <title>Plant Genome Project.</title>
        <authorList>
            <person name="Zhang R.-G."/>
        </authorList>
    </citation>
    <scope>NUCLEOTIDE SEQUENCE [LARGE SCALE GENOMIC DNA]</scope>
    <source>
        <tissue evidence="2">Rhizome</tissue>
    </source>
</reference>
<comment type="caution">
    <text evidence="2">The sequence shown here is derived from an EMBL/GenBank/DDBJ whole genome shotgun (WGS) entry which is preliminary data.</text>
</comment>
<gene>
    <name evidence="2" type="ORF">ZIOFF_036166</name>
</gene>
<dbReference type="Proteomes" id="UP000734854">
    <property type="component" value="Unassembled WGS sequence"/>
</dbReference>
<accession>A0A8J5GI77</accession>
<sequence length="148" mass="16213">MPPPATSRASHSRNWRTDASRTRQSTIKGNNKVKDRTCNEGLTGRKVISELAVGWKNRRPLARETKLKKTAGTVKEKEGAPFSSGREKRNRGEEEEIERRYRRTGGGRQKLLLSPGGATAAQWRGGGSTGDGGTQLTKAAKARVLEVD</sequence>
<evidence type="ECO:0000313" key="2">
    <source>
        <dbReference type="EMBL" id="KAG6503842.1"/>
    </source>
</evidence>
<keyword evidence="3" id="KW-1185">Reference proteome</keyword>